<dbReference type="GO" id="GO:0004252">
    <property type="term" value="F:serine-type endopeptidase activity"/>
    <property type="evidence" value="ECO:0007669"/>
    <property type="project" value="InterPro"/>
</dbReference>
<dbReference type="Pfam" id="PF01694">
    <property type="entry name" value="Rhomboid"/>
    <property type="match status" value="1"/>
</dbReference>
<reference evidence="8" key="1">
    <citation type="submission" date="2018-12" db="EMBL/GenBank/DDBJ databases">
        <title>Maribacter lutimaris sp. nov., isolated from marine sediment.</title>
        <authorList>
            <person name="Kim K.K."/>
        </authorList>
    </citation>
    <scope>NUCLEOTIDE SEQUENCE [LARGE SCALE GENOMIC DNA]</scope>
    <source>
        <strain evidence="8">PoM-212</strain>
    </source>
</reference>
<proteinExistence type="predicted"/>
<dbReference type="PANTHER" id="PTHR43731:SF9">
    <property type="entry name" value="SLR1461 PROTEIN"/>
    <property type="match status" value="1"/>
</dbReference>
<evidence type="ECO:0000256" key="3">
    <source>
        <dbReference type="ARBA" id="ARBA00022989"/>
    </source>
</evidence>
<feature type="transmembrane region" description="Helical" evidence="5">
    <location>
        <begin position="67"/>
        <end position="85"/>
    </location>
</feature>
<dbReference type="InterPro" id="IPR022764">
    <property type="entry name" value="Peptidase_S54_rhomboid_dom"/>
</dbReference>
<comment type="subcellular location">
    <subcellularLocation>
        <location evidence="1">Membrane</location>
        <topology evidence="1">Multi-pass membrane protein</topology>
    </subcellularLocation>
</comment>
<protein>
    <submittedName>
        <fullName evidence="7">Rhomboid family intramembrane serine protease</fullName>
    </submittedName>
</protein>
<dbReference type="InterPro" id="IPR035952">
    <property type="entry name" value="Rhomboid-like_sf"/>
</dbReference>
<dbReference type="PANTHER" id="PTHR43731">
    <property type="entry name" value="RHOMBOID PROTEASE"/>
    <property type="match status" value="1"/>
</dbReference>
<evidence type="ECO:0000256" key="2">
    <source>
        <dbReference type="ARBA" id="ARBA00022692"/>
    </source>
</evidence>
<feature type="domain" description="Peptidase S54 rhomboid" evidence="6">
    <location>
        <begin position="54"/>
        <end position="183"/>
    </location>
</feature>
<dbReference type="GO" id="GO:0006508">
    <property type="term" value="P:proteolysis"/>
    <property type="evidence" value="ECO:0007669"/>
    <property type="project" value="UniProtKB-KW"/>
</dbReference>
<keyword evidence="2 5" id="KW-0812">Transmembrane</keyword>
<keyword evidence="7" id="KW-0645">Protease</keyword>
<accession>A0A3R8Q3Z6</accession>
<feature type="transmembrane region" description="Helical" evidence="5">
    <location>
        <begin position="92"/>
        <end position="108"/>
    </location>
</feature>
<keyword evidence="4 5" id="KW-0472">Membrane</keyword>
<evidence type="ECO:0000256" key="1">
    <source>
        <dbReference type="ARBA" id="ARBA00004141"/>
    </source>
</evidence>
<gene>
    <name evidence="7" type="ORF">DZC72_01465</name>
</gene>
<dbReference type="RefSeq" id="WP_125221136.1">
    <property type="nucleotide sequence ID" value="NZ_QUSX01000001.1"/>
</dbReference>
<dbReference type="EMBL" id="QUSX01000001">
    <property type="protein sequence ID" value="RRQ49321.1"/>
    <property type="molecule type" value="Genomic_DNA"/>
</dbReference>
<evidence type="ECO:0000313" key="8">
    <source>
        <dbReference type="Proteomes" id="UP000286990"/>
    </source>
</evidence>
<evidence type="ECO:0000313" key="7">
    <source>
        <dbReference type="EMBL" id="RRQ49321.1"/>
    </source>
</evidence>
<evidence type="ECO:0000259" key="6">
    <source>
        <dbReference type="Pfam" id="PF01694"/>
    </source>
</evidence>
<dbReference type="OrthoDB" id="465874at2"/>
<keyword evidence="3 5" id="KW-1133">Transmembrane helix</keyword>
<name>A0A3R8Q3Z6_9FLAO</name>
<feature type="transmembrane region" description="Helical" evidence="5">
    <location>
        <begin position="12"/>
        <end position="30"/>
    </location>
</feature>
<dbReference type="InterPro" id="IPR050925">
    <property type="entry name" value="Rhomboid_protease_S54"/>
</dbReference>
<evidence type="ECO:0000256" key="5">
    <source>
        <dbReference type="SAM" id="Phobius"/>
    </source>
</evidence>
<organism evidence="7 8">
    <name type="scientific">Maribacter algicola</name>
    <dbReference type="NCBI Taxonomy" id="2498892"/>
    <lineage>
        <taxon>Bacteria</taxon>
        <taxon>Pseudomonadati</taxon>
        <taxon>Bacteroidota</taxon>
        <taxon>Flavobacteriia</taxon>
        <taxon>Flavobacteriales</taxon>
        <taxon>Flavobacteriaceae</taxon>
        <taxon>Maribacter</taxon>
    </lineage>
</organism>
<dbReference type="AlphaFoldDB" id="A0A3R8Q3Z6"/>
<feature type="transmembrane region" description="Helical" evidence="5">
    <location>
        <begin position="164"/>
        <end position="183"/>
    </location>
</feature>
<dbReference type="Proteomes" id="UP000286990">
    <property type="component" value="Unassembled WGS sequence"/>
</dbReference>
<feature type="transmembrane region" description="Helical" evidence="5">
    <location>
        <begin position="114"/>
        <end position="132"/>
    </location>
</feature>
<dbReference type="Gene3D" id="1.20.1540.10">
    <property type="entry name" value="Rhomboid-like"/>
    <property type="match status" value="1"/>
</dbReference>
<evidence type="ECO:0000256" key="4">
    <source>
        <dbReference type="ARBA" id="ARBA00023136"/>
    </source>
</evidence>
<sequence>MSDSEHFKFSNAVLLAPLLGVLAVWSVYWMELLNTTNFNEFGIYPRSLAGLKGIVFSPFIHGSLEHLYNNTIPLAILLAAIFYFYKSIALRVVLLGIVLSGFITWSIGRPSFHIGASGLIYVLASFIFFKGIFTKYFRLVALSLIVVFIYGSLLWYIFPVKEGISWEGHLGGFLTGLIFAFVFDAKVPKPKKYDWEREDYNEADDPFLKHFDADGNFIEAPQPSEGELEDNKVIEIRYVYKPSSKTKDKEDT</sequence>
<keyword evidence="7" id="KW-0378">Hydrolase</keyword>
<keyword evidence="8" id="KW-1185">Reference proteome</keyword>
<dbReference type="SUPFAM" id="SSF144091">
    <property type="entry name" value="Rhomboid-like"/>
    <property type="match status" value="1"/>
</dbReference>
<dbReference type="GO" id="GO:0016020">
    <property type="term" value="C:membrane"/>
    <property type="evidence" value="ECO:0007669"/>
    <property type="project" value="UniProtKB-SubCell"/>
</dbReference>
<comment type="caution">
    <text evidence="7">The sequence shown here is derived from an EMBL/GenBank/DDBJ whole genome shotgun (WGS) entry which is preliminary data.</text>
</comment>
<feature type="transmembrane region" description="Helical" evidence="5">
    <location>
        <begin position="139"/>
        <end position="158"/>
    </location>
</feature>